<evidence type="ECO:0000313" key="2">
    <source>
        <dbReference type="WBParaSite" id="JU765_v2.g5648.t1"/>
    </source>
</evidence>
<organism evidence="1 2">
    <name type="scientific">Panagrolaimus sp. JU765</name>
    <dbReference type="NCBI Taxonomy" id="591449"/>
    <lineage>
        <taxon>Eukaryota</taxon>
        <taxon>Metazoa</taxon>
        <taxon>Ecdysozoa</taxon>
        <taxon>Nematoda</taxon>
        <taxon>Chromadorea</taxon>
        <taxon>Rhabditida</taxon>
        <taxon>Tylenchina</taxon>
        <taxon>Panagrolaimomorpha</taxon>
        <taxon>Panagrolaimoidea</taxon>
        <taxon>Panagrolaimidae</taxon>
        <taxon>Panagrolaimus</taxon>
    </lineage>
</organism>
<accession>A0AC34RD66</accession>
<proteinExistence type="predicted"/>
<dbReference type="WBParaSite" id="JU765_v2.g5648.t1">
    <property type="protein sequence ID" value="JU765_v2.g5648.t1"/>
    <property type="gene ID" value="JU765_v2.g5648"/>
</dbReference>
<name>A0AC34RD66_9BILA</name>
<sequence length="98" mass="11211">MDLPLLEDKILELQMCLHAHVPFQSVVAEIVSKRLGRVHDLSNDPRYREEPMAKFVVEDDVAEIRRRITELDLDVAVHVQMDHIAQQIGEIAGSILED</sequence>
<protein>
    <submittedName>
        <fullName evidence="2">Uncharacterized protein</fullName>
    </submittedName>
</protein>
<dbReference type="Proteomes" id="UP000887576">
    <property type="component" value="Unplaced"/>
</dbReference>
<reference evidence="2" key="1">
    <citation type="submission" date="2022-11" db="UniProtKB">
        <authorList>
            <consortium name="WormBaseParasite"/>
        </authorList>
    </citation>
    <scope>IDENTIFICATION</scope>
</reference>
<evidence type="ECO:0000313" key="1">
    <source>
        <dbReference type="Proteomes" id="UP000887576"/>
    </source>
</evidence>